<feature type="transmembrane region" description="Helical" evidence="8">
    <location>
        <begin position="37"/>
        <end position="56"/>
    </location>
</feature>
<dbReference type="RefSeq" id="WP_155168103.1">
    <property type="nucleotide sequence ID" value="NZ_WNCA01000016.1"/>
</dbReference>
<feature type="region of interest" description="Disordered" evidence="7">
    <location>
        <begin position="175"/>
        <end position="197"/>
    </location>
</feature>
<evidence type="ECO:0000256" key="1">
    <source>
        <dbReference type="ARBA" id="ARBA00004162"/>
    </source>
</evidence>
<comment type="caution">
    <text evidence="9">The sequence shown here is derived from an EMBL/GenBank/DDBJ whole genome shotgun (WGS) entry which is preliminary data.</text>
</comment>
<name>A0A6I3S164_9BURK</name>
<keyword evidence="6 8" id="KW-0472">Membrane</keyword>
<organism evidence="9 10">
    <name type="scientific">Parasutterella excrementihominis</name>
    <dbReference type="NCBI Taxonomy" id="487175"/>
    <lineage>
        <taxon>Bacteria</taxon>
        <taxon>Pseudomonadati</taxon>
        <taxon>Pseudomonadota</taxon>
        <taxon>Betaproteobacteria</taxon>
        <taxon>Burkholderiales</taxon>
        <taxon>Sutterellaceae</taxon>
        <taxon>Parasutterella</taxon>
    </lineage>
</organism>
<reference evidence="9 10" key="1">
    <citation type="journal article" date="2019" name="Nat. Med.">
        <title>A library of human gut bacterial isolates paired with longitudinal multiomics data enables mechanistic microbiome research.</title>
        <authorList>
            <person name="Poyet M."/>
            <person name="Groussin M."/>
            <person name="Gibbons S.M."/>
            <person name="Avila-Pacheco J."/>
            <person name="Jiang X."/>
            <person name="Kearney S.M."/>
            <person name="Perrotta A.R."/>
            <person name="Berdy B."/>
            <person name="Zhao S."/>
            <person name="Lieberman T.D."/>
            <person name="Swanson P.K."/>
            <person name="Smith M."/>
            <person name="Roesemann S."/>
            <person name="Alexander J.E."/>
            <person name="Rich S.A."/>
            <person name="Livny J."/>
            <person name="Vlamakis H."/>
            <person name="Clish C."/>
            <person name="Bullock K."/>
            <person name="Deik A."/>
            <person name="Scott J."/>
            <person name="Pierce K.A."/>
            <person name="Xavier R.J."/>
            <person name="Alm E.J."/>
        </authorList>
    </citation>
    <scope>NUCLEOTIDE SEQUENCE [LARGE SCALE GENOMIC DNA]</scope>
    <source>
        <strain evidence="9 10">BIOML-A2</strain>
    </source>
</reference>
<evidence type="ECO:0000313" key="10">
    <source>
        <dbReference type="Proteomes" id="UP000462362"/>
    </source>
</evidence>
<sequence>MNENTTPQISGSQPNPAEIGIPSVAGKKSSPAKNRNLALMAALVVLMLICIAFGFYQKHSSRNAQPKQQEQATPILSGRTLTLPPLSQIQPPEAPPTAVVIKEPAEPKPEKEAGLIQEPPAIQTQQAASSPMVNSTKEKPEPTLAEKRNMAPMMAEGGALKGVEESEGKGFAATLRDEGYDSGSGRSSGGKLGGLLSSVSTPPTSAAMMPDRNLLLPKGTFIDCVLETKLDTTVPGMTSCVIPRDVYSANGRVLLIERGSKAIGEYKGAVENGLNRIFVLWTQIQTPKGVRVNIDSPATDALGGSGMAGEIDFHWWARFGNALLFTLIQDGFDFAMTKQTENNGGVNYYQNSEDGMNQIIQEAMRQSGNIPPTLTKNQGERVGIFVARDVDFSKVYQLKPISR</sequence>
<dbReference type="Gene3D" id="2.40.128.260">
    <property type="entry name" value="Type IV secretion system, VirB10/TraB/TrbI"/>
    <property type="match status" value="1"/>
</dbReference>
<keyword evidence="5 8" id="KW-1133">Transmembrane helix</keyword>
<dbReference type="CDD" id="cd16429">
    <property type="entry name" value="VirB10"/>
    <property type="match status" value="1"/>
</dbReference>
<evidence type="ECO:0000256" key="2">
    <source>
        <dbReference type="ARBA" id="ARBA00010265"/>
    </source>
</evidence>
<evidence type="ECO:0000256" key="4">
    <source>
        <dbReference type="ARBA" id="ARBA00022692"/>
    </source>
</evidence>
<dbReference type="Pfam" id="PF03743">
    <property type="entry name" value="TrbI"/>
    <property type="match status" value="1"/>
</dbReference>
<dbReference type="NCBIfam" id="NF038091">
    <property type="entry name" value="T4SS_VirB10"/>
    <property type="match status" value="1"/>
</dbReference>
<dbReference type="InterPro" id="IPR005498">
    <property type="entry name" value="T4SS_VirB10/TraB/TrbI"/>
</dbReference>
<keyword evidence="4 8" id="KW-0812">Transmembrane</keyword>
<protein>
    <submittedName>
        <fullName evidence="9">Conjugal transfer protein TrbI</fullName>
    </submittedName>
</protein>
<evidence type="ECO:0000256" key="3">
    <source>
        <dbReference type="ARBA" id="ARBA00022475"/>
    </source>
</evidence>
<dbReference type="GO" id="GO:0005886">
    <property type="term" value="C:plasma membrane"/>
    <property type="evidence" value="ECO:0007669"/>
    <property type="project" value="UniProtKB-SubCell"/>
</dbReference>
<dbReference type="Proteomes" id="UP000462362">
    <property type="component" value="Unassembled WGS sequence"/>
</dbReference>
<feature type="compositionally biased region" description="Polar residues" evidence="7">
    <location>
        <begin position="122"/>
        <end position="135"/>
    </location>
</feature>
<evidence type="ECO:0000313" key="9">
    <source>
        <dbReference type="EMBL" id="MTU43504.1"/>
    </source>
</evidence>
<keyword evidence="3" id="KW-1003">Cell membrane</keyword>
<dbReference type="InterPro" id="IPR042217">
    <property type="entry name" value="T4SS_VirB10/TrbI"/>
</dbReference>
<comment type="similarity">
    <text evidence="2">Belongs to the TrbI/VirB10 family.</text>
</comment>
<feature type="compositionally biased region" description="Basic and acidic residues" evidence="7">
    <location>
        <begin position="136"/>
        <end position="149"/>
    </location>
</feature>
<dbReference type="AlphaFoldDB" id="A0A6I3S164"/>
<evidence type="ECO:0000256" key="7">
    <source>
        <dbReference type="SAM" id="MobiDB-lite"/>
    </source>
</evidence>
<evidence type="ECO:0000256" key="5">
    <source>
        <dbReference type="ARBA" id="ARBA00022989"/>
    </source>
</evidence>
<dbReference type="InterPro" id="IPR047695">
    <property type="entry name" value="T4SS_VirB10/PtlG"/>
</dbReference>
<dbReference type="EMBL" id="WNCL01000020">
    <property type="protein sequence ID" value="MTU43504.1"/>
    <property type="molecule type" value="Genomic_DNA"/>
</dbReference>
<accession>A0A6I3S164</accession>
<proteinExistence type="inferred from homology"/>
<evidence type="ECO:0000256" key="8">
    <source>
        <dbReference type="SAM" id="Phobius"/>
    </source>
</evidence>
<feature type="compositionally biased region" description="Polar residues" evidence="7">
    <location>
        <begin position="1"/>
        <end position="15"/>
    </location>
</feature>
<feature type="region of interest" description="Disordered" evidence="7">
    <location>
        <begin position="1"/>
        <end position="30"/>
    </location>
</feature>
<comment type="subcellular location">
    <subcellularLocation>
        <location evidence="1">Cell membrane</location>
        <topology evidence="1">Single-pass membrane protein</topology>
    </subcellularLocation>
</comment>
<feature type="region of interest" description="Disordered" evidence="7">
    <location>
        <begin position="105"/>
        <end position="150"/>
    </location>
</feature>
<evidence type="ECO:0000256" key="6">
    <source>
        <dbReference type="ARBA" id="ARBA00023136"/>
    </source>
</evidence>
<gene>
    <name evidence="9" type="ORF">GMD42_07680</name>
</gene>